<dbReference type="Gene3D" id="3.40.50.150">
    <property type="entry name" value="Vaccinia Virus protein VP39"/>
    <property type="match status" value="1"/>
</dbReference>
<sequence>MLTEKVLHMNTGIGESSYATNSHLQGTGVKRSLPVLNEAINRIAKDLNGFLGCFKIADLGCSSGPNTLFLVTKIIERVHNICSESNSQVPQFQVFLNDLFENDFNTVFKSLPAFYTNVKEEKGDECGPCFVSAAPGSFYDRLFPDESIHLFHSSYAVHWLSRVPQGLENNKHNIYMAKTSPTNVFEAYKKQFKKDFTKFLQLRSHEMITCGRMILTIPGRSIPDPSSDDCCIIWELLAKSLVDMVKEGMVQESKINEFNIPYYTPYEDEVKDVIQKEGSFSLQSLDGFPLDWEPYNYTDTMNTDDVSGLPKLGVNTAKLIRAVIEPMMVTRFGSSIMEMVFKKFEERVVDHLTTKKGVNYNLIISLVKR</sequence>
<keyword evidence="2" id="KW-0489">Methyltransferase</keyword>
<reference evidence="6 7" key="1">
    <citation type="submission" date="2024-04" db="EMBL/GenBank/DDBJ databases">
        <title>The reference genome of an endangered Asteraceae, Deinandra increscens subsp. villosa, native to the Central Coast of California.</title>
        <authorList>
            <person name="Guilliams M."/>
            <person name="Hasenstab-Lehman K."/>
            <person name="Meyer R."/>
            <person name="Mcevoy S."/>
        </authorList>
    </citation>
    <scope>NUCLEOTIDE SEQUENCE [LARGE SCALE GENOMIC DNA]</scope>
    <source>
        <tissue evidence="6">Leaf</tissue>
    </source>
</reference>
<dbReference type="Gene3D" id="1.10.1200.270">
    <property type="entry name" value="Methyltransferase, alpha-helical capping domain"/>
    <property type="match status" value="1"/>
</dbReference>
<keyword evidence="4" id="KW-0479">Metal-binding</keyword>
<evidence type="ECO:0000256" key="3">
    <source>
        <dbReference type="ARBA" id="ARBA00022679"/>
    </source>
</evidence>
<dbReference type="PANTHER" id="PTHR31009">
    <property type="entry name" value="S-ADENOSYL-L-METHIONINE:CARBOXYL METHYLTRANSFERASE FAMILY PROTEIN"/>
    <property type="match status" value="1"/>
</dbReference>
<dbReference type="GO" id="GO:0046872">
    <property type="term" value="F:metal ion binding"/>
    <property type="evidence" value="ECO:0007669"/>
    <property type="project" value="UniProtKB-KW"/>
</dbReference>
<dbReference type="EMBL" id="JBCNJP010000007">
    <property type="protein sequence ID" value="KAK9076496.1"/>
    <property type="molecule type" value="Genomic_DNA"/>
</dbReference>
<evidence type="ECO:0000256" key="4">
    <source>
        <dbReference type="ARBA" id="ARBA00022723"/>
    </source>
</evidence>
<accession>A0AAP0DJY2</accession>
<dbReference type="InterPro" id="IPR005299">
    <property type="entry name" value="MeTrfase_7"/>
</dbReference>
<comment type="similarity">
    <text evidence="1">Belongs to the methyltransferase superfamily. Type-7 methyltransferase family.</text>
</comment>
<evidence type="ECO:0000256" key="5">
    <source>
        <dbReference type="ARBA" id="ARBA00022842"/>
    </source>
</evidence>
<name>A0AAP0DJY2_9ASTR</name>
<dbReference type="AlphaFoldDB" id="A0AAP0DJY2"/>
<keyword evidence="7" id="KW-1185">Reference proteome</keyword>
<dbReference type="GO" id="GO:0008168">
    <property type="term" value="F:methyltransferase activity"/>
    <property type="evidence" value="ECO:0007669"/>
    <property type="project" value="UniProtKB-KW"/>
</dbReference>
<evidence type="ECO:0000256" key="2">
    <source>
        <dbReference type="ARBA" id="ARBA00022603"/>
    </source>
</evidence>
<dbReference type="Proteomes" id="UP001408789">
    <property type="component" value="Unassembled WGS sequence"/>
</dbReference>
<evidence type="ECO:0000313" key="6">
    <source>
        <dbReference type="EMBL" id="KAK9076496.1"/>
    </source>
</evidence>
<proteinExistence type="inferred from homology"/>
<evidence type="ECO:0000313" key="7">
    <source>
        <dbReference type="Proteomes" id="UP001408789"/>
    </source>
</evidence>
<organism evidence="6 7">
    <name type="scientific">Deinandra increscens subsp. villosa</name>
    <dbReference type="NCBI Taxonomy" id="3103831"/>
    <lineage>
        <taxon>Eukaryota</taxon>
        <taxon>Viridiplantae</taxon>
        <taxon>Streptophyta</taxon>
        <taxon>Embryophyta</taxon>
        <taxon>Tracheophyta</taxon>
        <taxon>Spermatophyta</taxon>
        <taxon>Magnoliopsida</taxon>
        <taxon>eudicotyledons</taxon>
        <taxon>Gunneridae</taxon>
        <taxon>Pentapetalae</taxon>
        <taxon>asterids</taxon>
        <taxon>campanulids</taxon>
        <taxon>Asterales</taxon>
        <taxon>Asteraceae</taxon>
        <taxon>Asteroideae</taxon>
        <taxon>Heliantheae alliance</taxon>
        <taxon>Madieae</taxon>
        <taxon>Madiinae</taxon>
        <taxon>Deinandra</taxon>
    </lineage>
</organism>
<keyword evidence="3" id="KW-0808">Transferase</keyword>
<dbReference type="GO" id="GO:0032259">
    <property type="term" value="P:methylation"/>
    <property type="evidence" value="ECO:0007669"/>
    <property type="project" value="UniProtKB-KW"/>
</dbReference>
<gene>
    <name evidence="6" type="ORF">SSX86_004830</name>
</gene>
<evidence type="ECO:0000256" key="1">
    <source>
        <dbReference type="ARBA" id="ARBA00007967"/>
    </source>
</evidence>
<keyword evidence="5" id="KW-0460">Magnesium</keyword>
<dbReference type="SUPFAM" id="SSF53335">
    <property type="entry name" value="S-adenosyl-L-methionine-dependent methyltransferases"/>
    <property type="match status" value="1"/>
</dbReference>
<dbReference type="InterPro" id="IPR029063">
    <property type="entry name" value="SAM-dependent_MTases_sf"/>
</dbReference>
<protein>
    <submittedName>
        <fullName evidence="6">Uncharacterized protein</fullName>
    </submittedName>
</protein>
<dbReference type="Pfam" id="PF03492">
    <property type="entry name" value="Methyltransf_7"/>
    <property type="match status" value="1"/>
</dbReference>
<comment type="caution">
    <text evidence="6">The sequence shown here is derived from an EMBL/GenBank/DDBJ whole genome shotgun (WGS) entry which is preliminary data.</text>
</comment>
<dbReference type="InterPro" id="IPR042086">
    <property type="entry name" value="MeTrfase_capping"/>
</dbReference>